<dbReference type="Gene3D" id="3.30.1360.120">
    <property type="entry name" value="Probable tRNA modification gtpase trme, domain 1"/>
    <property type="match status" value="1"/>
</dbReference>
<comment type="caution">
    <text evidence="1">The sequence shown here is derived from an EMBL/GenBank/DDBJ whole genome shotgun (WGS) entry which is preliminary data.</text>
</comment>
<dbReference type="SUPFAM" id="SSF103025">
    <property type="entry name" value="Folate-binding domain"/>
    <property type="match status" value="1"/>
</dbReference>
<dbReference type="Proteomes" id="UP000305709">
    <property type="component" value="Unassembled WGS sequence"/>
</dbReference>
<evidence type="ECO:0000313" key="1">
    <source>
        <dbReference type="EMBL" id="TNC63216.1"/>
    </source>
</evidence>
<dbReference type="Gene3D" id="3.30.70.1520">
    <property type="entry name" value="Heterotetrameric sarcosine oxidase"/>
    <property type="match status" value="1"/>
</dbReference>
<dbReference type="Pfam" id="PF04268">
    <property type="entry name" value="SoxG"/>
    <property type="match status" value="1"/>
</dbReference>
<sequence>MVEVTLSAPLGMISLRGDHGDAALREAVTAVTGTAFPERLRIEGTSERGAAWMSPDELLIFVPRDEAVAAVARLSEALAGVHHLVADVSDMRVCLRLDGPGAREVLAKLSPADLHPEAFGPGTFRRSRLGQLAAGFWLEGEGARVICFRSLADYALALLRQSGRDGAVGYY</sequence>
<dbReference type="InterPro" id="IPR027266">
    <property type="entry name" value="TrmE/GcvT-like"/>
</dbReference>
<dbReference type="AlphaFoldDB" id="A0A5C4N4Q7"/>
<name>A0A5C4N4Q7_9RHOB</name>
<accession>A0A5C4N4Q7</accession>
<gene>
    <name evidence="1" type="ORF">FHG71_19575</name>
</gene>
<dbReference type="InterPro" id="IPR007375">
    <property type="entry name" value="SoxG"/>
</dbReference>
<organism evidence="1 2">
    <name type="scientific">Rubellimicrobium roseum</name>
    <dbReference type="NCBI Taxonomy" id="687525"/>
    <lineage>
        <taxon>Bacteria</taxon>
        <taxon>Pseudomonadati</taxon>
        <taxon>Pseudomonadota</taxon>
        <taxon>Alphaproteobacteria</taxon>
        <taxon>Rhodobacterales</taxon>
        <taxon>Roseobacteraceae</taxon>
        <taxon>Rubellimicrobium</taxon>
    </lineage>
</organism>
<dbReference type="RefSeq" id="WP_139083383.1">
    <property type="nucleotide sequence ID" value="NZ_VDFV01000051.1"/>
</dbReference>
<keyword evidence="2" id="KW-1185">Reference proteome</keyword>
<dbReference type="OrthoDB" id="9814782at2"/>
<evidence type="ECO:0000313" key="2">
    <source>
        <dbReference type="Proteomes" id="UP000305709"/>
    </source>
</evidence>
<protein>
    <submittedName>
        <fullName evidence="1">Sarcosine oxidase subunit gamma</fullName>
    </submittedName>
</protein>
<dbReference type="EMBL" id="VDFV01000051">
    <property type="protein sequence ID" value="TNC63216.1"/>
    <property type="molecule type" value="Genomic_DNA"/>
</dbReference>
<reference evidence="1 2" key="1">
    <citation type="submission" date="2019-06" db="EMBL/GenBank/DDBJ databases">
        <authorList>
            <person name="Jiang L."/>
        </authorList>
    </citation>
    <scope>NUCLEOTIDE SEQUENCE [LARGE SCALE GENOMIC DNA]</scope>
    <source>
        <strain evidence="1 2">YIM 48858</strain>
    </source>
</reference>
<proteinExistence type="predicted"/>